<gene>
    <name evidence="3" type="ORF">LX24_02713</name>
</gene>
<comment type="caution">
    <text evidence="3">The sequence shown here is derived from an EMBL/GenBank/DDBJ whole genome shotgun (WGS) entry which is preliminary data.</text>
</comment>
<dbReference type="PANTHER" id="PTHR33741:SF5">
    <property type="entry name" value="TRANSMEMBRANE PROTEIN DDB_G0269096-RELATED"/>
    <property type="match status" value="1"/>
</dbReference>
<proteinExistence type="predicted"/>
<keyword evidence="1" id="KW-0812">Transmembrane</keyword>
<dbReference type="AlphaFoldDB" id="A0A5S4ZNR3"/>
<evidence type="ECO:0000259" key="2">
    <source>
        <dbReference type="Pfam" id="PF04982"/>
    </source>
</evidence>
<dbReference type="InterPro" id="IPR007065">
    <property type="entry name" value="HPP"/>
</dbReference>
<keyword evidence="1" id="KW-0472">Membrane</keyword>
<feature type="transmembrane region" description="Helical" evidence="1">
    <location>
        <begin position="42"/>
        <end position="58"/>
    </location>
</feature>
<feature type="domain" description="HPP transmembrane region" evidence="2">
    <location>
        <begin position="98"/>
        <end position="247"/>
    </location>
</feature>
<feature type="transmembrane region" description="Helical" evidence="1">
    <location>
        <begin position="100"/>
        <end position="123"/>
    </location>
</feature>
<feature type="transmembrane region" description="Helical" evidence="1">
    <location>
        <begin position="130"/>
        <end position="150"/>
    </location>
</feature>
<keyword evidence="1" id="KW-1133">Transmembrane helix</keyword>
<name>A0A5S4ZNR3_9FIRM</name>
<dbReference type="EMBL" id="VNHM01000020">
    <property type="protein sequence ID" value="TYO93274.1"/>
    <property type="molecule type" value="Genomic_DNA"/>
</dbReference>
<feature type="transmembrane region" description="Helical" evidence="1">
    <location>
        <begin position="178"/>
        <end position="198"/>
    </location>
</feature>
<dbReference type="PANTHER" id="PTHR33741">
    <property type="entry name" value="TRANSMEMBRANE PROTEIN DDB_G0269096-RELATED"/>
    <property type="match status" value="1"/>
</dbReference>
<evidence type="ECO:0000313" key="3">
    <source>
        <dbReference type="EMBL" id="TYO93274.1"/>
    </source>
</evidence>
<dbReference type="Pfam" id="PF04982">
    <property type="entry name" value="TM_HPP"/>
    <property type="match status" value="1"/>
</dbReference>
<protein>
    <submittedName>
        <fullName evidence="3">HPP family protein</fullName>
    </submittedName>
</protein>
<evidence type="ECO:0000256" key="1">
    <source>
        <dbReference type="SAM" id="Phobius"/>
    </source>
</evidence>
<dbReference type="InterPro" id="IPR058581">
    <property type="entry name" value="TM_HPP"/>
</dbReference>
<organism evidence="3 4">
    <name type="scientific">Desulfallas thermosapovorans DSM 6562</name>
    <dbReference type="NCBI Taxonomy" id="1121431"/>
    <lineage>
        <taxon>Bacteria</taxon>
        <taxon>Bacillati</taxon>
        <taxon>Bacillota</taxon>
        <taxon>Clostridia</taxon>
        <taxon>Eubacteriales</taxon>
        <taxon>Desulfallaceae</taxon>
        <taxon>Desulfallas</taxon>
    </lineage>
</organism>
<reference evidence="3 4" key="1">
    <citation type="submission" date="2019-07" db="EMBL/GenBank/DDBJ databases">
        <title>Genomic Encyclopedia of Type Strains, Phase I: the one thousand microbial genomes (KMG-I) project.</title>
        <authorList>
            <person name="Kyrpides N."/>
        </authorList>
    </citation>
    <scope>NUCLEOTIDE SEQUENCE [LARGE SCALE GENOMIC DNA]</scope>
    <source>
        <strain evidence="3 4">DSM 6562</strain>
    </source>
</reference>
<evidence type="ECO:0000313" key="4">
    <source>
        <dbReference type="Proteomes" id="UP000323166"/>
    </source>
</evidence>
<feature type="transmembrane region" description="Helical" evidence="1">
    <location>
        <begin position="156"/>
        <end position="171"/>
    </location>
</feature>
<feature type="transmembrane region" description="Helical" evidence="1">
    <location>
        <begin position="218"/>
        <end position="238"/>
    </location>
</feature>
<accession>A0A5S4ZNR3</accession>
<keyword evidence="4" id="KW-1185">Reference proteome</keyword>
<sequence>MALCPGFFSKPLKLRLTVLEVYLLTGNTIQFFTNISKKHGKLAANIPLASIGLIWYFHGGTIMHETIEQDGRPVQARASEKLTNYLCKMKGGKCTDLPKISWSGLFCSVLGSFTGLGLLTILSDMYKLPLLLPSFGASAALLYGACHLPMAQPRNVMGGHLISAFIGVLAYQMFGSSWWAITLGVTMAIVAMTVTYTLHPPGGATAFLAVYTGQDFGFIISPVGVGAVCLVCIALLVNNLSSERKYPKYWY</sequence>
<dbReference type="Proteomes" id="UP000323166">
    <property type="component" value="Unassembled WGS sequence"/>
</dbReference>